<keyword evidence="2" id="KW-1188">Viral release from host cell</keyword>
<reference evidence="4" key="1">
    <citation type="submission" date="2015-11" db="EMBL/GenBank/DDBJ databases">
        <title>Genomes of Abundant and Widespread Viruses from the Deep Ocean.</title>
        <authorList>
            <person name="Mizuno C.M."/>
            <person name="Ghai R."/>
            <person name="Saghai A."/>
            <person name="Lopez-Garcia P."/>
            <person name="Rodriguez-Valera F."/>
        </authorList>
    </citation>
    <scope>NUCLEOTIDE SEQUENCE</scope>
</reference>
<dbReference type="EMBL" id="KT997802">
    <property type="protein sequence ID" value="ANO58207.1"/>
    <property type="molecule type" value="Genomic_DNA"/>
</dbReference>
<sequence>MTATEVQTRQDEKLKILGPVMGRLQSEMLNPLIVRVFQIMLRGNHFIQAPPILANQEIEIEYVSPMALAMKSQQLSGIMRGMEIFGSLSQTMPVTDYIDENGLVKELIDILGLSAKMIKSDDEVQEIRANRQEQQMQQAQMQQALDESQVAKNAAPAVKAINETNKR</sequence>
<dbReference type="EMBL" id="KT997882">
    <property type="protein sequence ID" value="ANO58428.1"/>
    <property type="molecule type" value="Genomic_DNA"/>
</dbReference>
<accession>A0A1B0Z2K6</accession>
<evidence type="ECO:0000313" key="4">
    <source>
        <dbReference type="EMBL" id="ANO58428.1"/>
    </source>
</evidence>
<evidence type="ECO:0000256" key="2">
    <source>
        <dbReference type="ARBA" id="ARBA00022612"/>
    </source>
</evidence>
<proteinExistence type="predicted"/>
<organism evidence="4">
    <name type="scientific">uncultured Alphaproteobacteria bacterium</name>
    <dbReference type="NCBI Taxonomy" id="91750"/>
    <lineage>
        <taxon>Bacteria</taxon>
        <taxon>Pseudomonadati</taxon>
        <taxon>Pseudomonadota</taxon>
        <taxon>Alphaproteobacteria</taxon>
        <taxon>environmental samples</taxon>
    </lineage>
</organism>
<dbReference type="AlphaFoldDB" id="A0A1B0Z2K6"/>
<comment type="subcellular location">
    <subcellularLocation>
        <location evidence="1">Virion</location>
    </subcellularLocation>
</comment>
<dbReference type="InterPro" id="IPR020991">
    <property type="entry name" value="Connector_podovirus"/>
</dbReference>
<evidence type="ECO:0000256" key="1">
    <source>
        <dbReference type="ARBA" id="ARBA00004328"/>
    </source>
</evidence>
<dbReference type="Pfam" id="PF12236">
    <property type="entry name" value="Head-tail_con"/>
    <property type="match status" value="1"/>
</dbReference>
<name>A0A1B0Z2K6_9PROT</name>
<evidence type="ECO:0000256" key="3">
    <source>
        <dbReference type="ARBA" id="ARBA00023219"/>
    </source>
</evidence>
<protein>
    <submittedName>
        <fullName evidence="4">Head-tail connector protein</fullName>
    </submittedName>
</protein>
<keyword evidence="3" id="KW-0231">Viral genome packaging</keyword>